<evidence type="ECO:0000313" key="3">
    <source>
        <dbReference type="Proteomes" id="UP001362999"/>
    </source>
</evidence>
<accession>A0AAW0BGC8</accession>
<reference evidence="2 3" key="1">
    <citation type="journal article" date="2024" name="J Genomics">
        <title>Draft genome sequencing and assembly of Favolaschia claudopus CIRM-BRFM 2984 isolated from oak limbs.</title>
        <authorList>
            <person name="Navarro D."/>
            <person name="Drula E."/>
            <person name="Chaduli D."/>
            <person name="Cazenave R."/>
            <person name="Ahrendt S."/>
            <person name="Wang J."/>
            <person name="Lipzen A."/>
            <person name="Daum C."/>
            <person name="Barry K."/>
            <person name="Grigoriev I.V."/>
            <person name="Favel A."/>
            <person name="Rosso M.N."/>
            <person name="Martin F."/>
        </authorList>
    </citation>
    <scope>NUCLEOTIDE SEQUENCE [LARGE SCALE GENOMIC DNA]</scope>
    <source>
        <strain evidence="2 3">CIRM-BRFM 2984</strain>
    </source>
</reference>
<dbReference type="EMBL" id="JAWWNJ010000033">
    <property type="protein sequence ID" value="KAK7025731.1"/>
    <property type="molecule type" value="Genomic_DNA"/>
</dbReference>
<feature type="compositionally biased region" description="Low complexity" evidence="1">
    <location>
        <begin position="513"/>
        <end position="533"/>
    </location>
</feature>
<evidence type="ECO:0000313" key="2">
    <source>
        <dbReference type="EMBL" id="KAK7025731.1"/>
    </source>
</evidence>
<name>A0AAW0BGC8_9AGAR</name>
<comment type="caution">
    <text evidence="2">The sequence shown here is derived from an EMBL/GenBank/DDBJ whole genome shotgun (WGS) entry which is preliminary data.</text>
</comment>
<sequence length="655" mass="72571">MSPSAGVRFASLATTPFERAAVLLTFHVVIAIRTTLTNRGLSDAVPQRPSTGHPPLVFASFQLCLSTAVLFLDTYTTPLSELEYTLLTHAYRGKVFLSISSVTDKYYALNCDPYDVASSIADVARLCLNITKPEGDDVPWFPASPSNPYTQPLNALPNVLRQLERVESPTESSSWTPRHLIDLAQDQLFPLLALVVDFGDITTDDGEDQFHANFRLGPAGLSPFIDLLHRLYLLVINWTPRLPHVEVVGFVSIINSFVAPIYNAVLHFRDTTPRYRYDPPGFAALRETTQKLHHRFGEADPEDELAVLGCHVMHDNVEAFVTALEADFVSATSADAMKPSALLVGPYGIDGFLDKIINPLLDTMPAHHPSYRPLMSLLGHFSGELSRKMTNFNKASGKRKFGAAPEDSDQAGGRYKTRSKSSHYTRSGEPLFFLSDSEEGESSVTQSSDSESSESKTDTNDDAMEIDDDSSVYEFDPTDSDREQFYKPEPFPARTKFPYSEAHTQREQPFDIPRASTPPTASSSSSSSGAQPSPSRPQPKPAYRGFSSHASNSVPTPPPPPPPSPPAEPASNSALESIWELTSARWMPEILSRFPHPVAERRRTWTEILDAAGGHRRRCWLKISMIYHPDKNTDMPQEWQDICDAITKGLNIYVV</sequence>
<feature type="region of interest" description="Disordered" evidence="1">
    <location>
        <begin position="396"/>
        <end position="572"/>
    </location>
</feature>
<keyword evidence="3" id="KW-1185">Reference proteome</keyword>
<proteinExistence type="predicted"/>
<organism evidence="2 3">
    <name type="scientific">Favolaschia claudopus</name>
    <dbReference type="NCBI Taxonomy" id="2862362"/>
    <lineage>
        <taxon>Eukaryota</taxon>
        <taxon>Fungi</taxon>
        <taxon>Dikarya</taxon>
        <taxon>Basidiomycota</taxon>
        <taxon>Agaricomycotina</taxon>
        <taxon>Agaricomycetes</taxon>
        <taxon>Agaricomycetidae</taxon>
        <taxon>Agaricales</taxon>
        <taxon>Marasmiineae</taxon>
        <taxon>Mycenaceae</taxon>
        <taxon>Favolaschia</taxon>
    </lineage>
</organism>
<gene>
    <name evidence="2" type="ORF">R3P38DRAFT_3193254</name>
</gene>
<feature type="compositionally biased region" description="Acidic residues" evidence="1">
    <location>
        <begin position="460"/>
        <end position="471"/>
    </location>
</feature>
<evidence type="ECO:0000256" key="1">
    <source>
        <dbReference type="SAM" id="MobiDB-lite"/>
    </source>
</evidence>
<dbReference type="Proteomes" id="UP001362999">
    <property type="component" value="Unassembled WGS sequence"/>
</dbReference>
<dbReference type="AlphaFoldDB" id="A0AAW0BGC8"/>
<feature type="compositionally biased region" description="Pro residues" evidence="1">
    <location>
        <begin position="555"/>
        <end position="568"/>
    </location>
</feature>
<protein>
    <submittedName>
        <fullName evidence="2">Uncharacterized protein</fullName>
    </submittedName>
</protein>